<organism evidence="3 4">
    <name type="scientific">Mycena metata</name>
    <dbReference type="NCBI Taxonomy" id="1033252"/>
    <lineage>
        <taxon>Eukaryota</taxon>
        <taxon>Fungi</taxon>
        <taxon>Dikarya</taxon>
        <taxon>Basidiomycota</taxon>
        <taxon>Agaricomycotina</taxon>
        <taxon>Agaricomycetes</taxon>
        <taxon>Agaricomycetidae</taxon>
        <taxon>Agaricales</taxon>
        <taxon>Marasmiineae</taxon>
        <taxon>Mycenaceae</taxon>
        <taxon>Mycena</taxon>
    </lineage>
</organism>
<comment type="caution">
    <text evidence="3">The sequence shown here is derived from an EMBL/GenBank/DDBJ whole genome shotgun (WGS) entry which is preliminary data.</text>
</comment>
<feature type="signal peptide" evidence="1">
    <location>
        <begin position="1"/>
        <end position="26"/>
    </location>
</feature>
<name>A0AAD7HKH1_9AGAR</name>
<keyword evidence="4" id="KW-1185">Reference proteome</keyword>
<feature type="chain" id="PRO_5042131660" description="DUF5648 domain-containing protein" evidence="1">
    <location>
        <begin position="27"/>
        <end position="199"/>
    </location>
</feature>
<sequence length="199" mass="22404">MKSPFSLAFATSALLLALYMFPSTSALPHNMKIEARSPETCGDPSDSVPFYVMELPNSNFFYSASFNDVTTVINGYDYMFEAARVFVTQELSTVPFFRLTANTTERDTVVAASDYIYIGVAPYIYPSQICGSLPFYRLLESSVPRRFYTTSLEDRDDRIATGVWSDQGIAGYVLDANACTSEYWGVETRMKIDDSWIDF</sequence>
<dbReference type="EMBL" id="JARKIB010000221">
    <property type="protein sequence ID" value="KAJ7722342.1"/>
    <property type="molecule type" value="Genomic_DNA"/>
</dbReference>
<gene>
    <name evidence="3" type="ORF">B0H16DRAFT_1699352</name>
</gene>
<dbReference type="InterPro" id="IPR043708">
    <property type="entry name" value="DUF5648"/>
</dbReference>
<dbReference type="Pfam" id="PF18885">
    <property type="entry name" value="DUF5648"/>
    <property type="match status" value="1"/>
</dbReference>
<feature type="domain" description="DUF5648" evidence="2">
    <location>
        <begin position="61"/>
        <end position="174"/>
    </location>
</feature>
<proteinExistence type="predicted"/>
<dbReference type="AlphaFoldDB" id="A0AAD7HKH1"/>
<dbReference type="Proteomes" id="UP001215598">
    <property type="component" value="Unassembled WGS sequence"/>
</dbReference>
<evidence type="ECO:0000313" key="3">
    <source>
        <dbReference type="EMBL" id="KAJ7722342.1"/>
    </source>
</evidence>
<evidence type="ECO:0000313" key="4">
    <source>
        <dbReference type="Proteomes" id="UP001215598"/>
    </source>
</evidence>
<evidence type="ECO:0000256" key="1">
    <source>
        <dbReference type="SAM" id="SignalP"/>
    </source>
</evidence>
<protein>
    <recommendedName>
        <fullName evidence="2">DUF5648 domain-containing protein</fullName>
    </recommendedName>
</protein>
<accession>A0AAD7HKH1</accession>
<evidence type="ECO:0000259" key="2">
    <source>
        <dbReference type="Pfam" id="PF18885"/>
    </source>
</evidence>
<keyword evidence="1" id="KW-0732">Signal</keyword>
<reference evidence="3" key="1">
    <citation type="submission" date="2023-03" db="EMBL/GenBank/DDBJ databases">
        <title>Massive genome expansion in bonnet fungi (Mycena s.s.) driven by repeated elements and novel gene families across ecological guilds.</title>
        <authorList>
            <consortium name="Lawrence Berkeley National Laboratory"/>
            <person name="Harder C.B."/>
            <person name="Miyauchi S."/>
            <person name="Viragh M."/>
            <person name="Kuo A."/>
            <person name="Thoen E."/>
            <person name="Andreopoulos B."/>
            <person name="Lu D."/>
            <person name="Skrede I."/>
            <person name="Drula E."/>
            <person name="Henrissat B."/>
            <person name="Morin E."/>
            <person name="Kohler A."/>
            <person name="Barry K."/>
            <person name="LaButti K."/>
            <person name="Morin E."/>
            <person name="Salamov A."/>
            <person name="Lipzen A."/>
            <person name="Mereny Z."/>
            <person name="Hegedus B."/>
            <person name="Baldrian P."/>
            <person name="Stursova M."/>
            <person name="Weitz H."/>
            <person name="Taylor A."/>
            <person name="Grigoriev I.V."/>
            <person name="Nagy L.G."/>
            <person name="Martin F."/>
            <person name="Kauserud H."/>
        </authorList>
    </citation>
    <scope>NUCLEOTIDE SEQUENCE</scope>
    <source>
        <strain evidence="3">CBHHK182m</strain>
    </source>
</reference>